<dbReference type="InterPro" id="IPR014710">
    <property type="entry name" value="RmlC-like_jellyroll"/>
</dbReference>
<name>A0A1I5J2C5_9HYPH</name>
<accession>A0A1I5J2C5</accession>
<dbReference type="Gene3D" id="1.10.10.1320">
    <property type="entry name" value="Anti-sigma factor, zinc-finger domain"/>
    <property type="match status" value="1"/>
</dbReference>
<evidence type="ECO:0000259" key="1">
    <source>
        <dbReference type="Pfam" id="PF12973"/>
    </source>
</evidence>
<dbReference type="InterPro" id="IPR025979">
    <property type="entry name" value="ChrR-like_cupin_dom"/>
</dbReference>
<dbReference type="InterPro" id="IPR027383">
    <property type="entry name" value="Znf_put"/>
</dbReference>
<dbReference type="InterPro" id="IPR011051">
    <property type="entry name" value="RmlC_Cupin_sf"/>
</dbReference>
<dbReference type="NCBIfam" id="TIGR02451">
    <property type="entry name" value="anti_sig_ChrR"/>
    <property type="match status" value="1"/>
</dbReference>
<feature type="domain" description="ChrR-like cupin" evidence="1">
    <location>
        <begin position="114"/>
        <end position="208"/>
    </location>
</feature>
<evidence type="ECO:0000313" key="3">
    <source>
        <dbReference type="EMBL" id="SFO66829.1"/>
    </source>
</evidence>
<organism evidence="3 4">
    <name type="scientific">Cohaesibacter marisflavi</name>
    <dbReference type="NCBI Taxonomy" id="655353"/>
    <lineage>
        <taxon>Bacteria</taxon>
        <taxon>Pseudomonadati</taxon>
        <taxon>Pseudomonadota</taxon>
        <taxon>Alphaproteobacteria</taxon>
        <taxon>Hyphomicrobiales</taxon>
        <taxon>Cohaesibacteraceae</taxon>
    </lineage>
</organism>
<dbReference type="Pfam" id="PF13490">
    <property type="entry name" value="zf-HC2"/>
    <property type="match status" value="1"/>
</dbReference>
<dbReference type="SUPFAM" id="SSF51182">
    <property type="entry name" value="RmlC-like cupins"/>
    <property type="match status" value="1"/>
</dbReference>
<dbReference type="AlphaFoldDB" id="A0A1I5J2C5"/>
<dbReference type="Proteomes" id="UP000199236">
    <property type="component" value="Unassembled WGS sequence"/>
</dbReference>
<dbReference type="InterPro" id="IPR012807">
    <property type="entry name" value="Anti-sigma_ChrR"/>
</dbReference>
<dbReference type="OrthoDB" id="2988517at2"/>
<dbReference type="EMBL" id="FOVR01000010">
    <property type="protein sequence ID" value="SFO66829.1"/>
    <property type="molecule type" value="Genomic_DNA"/>
</dbReference>
<gene>
    <name evidence="3" type="ORF">SAMN04488056_110157</name>
</gene>
<dbReference type="Gene3D" id="2.60.120.10">
    <property type="entry name" value="Jelly Rolls"/>
    <property type="match status" value="1"/>
</dbReference>
<dbReference type="CDD" id="cd20301">
    <property type="entry name" value="cupin_ChrR"/>
    <property type="match status" value="1"/>
</dbReference>
<sequence>MIHHHLSDEMILAYAAGSLSAGQAMVVACHLDICPACAARVAEAEVIGGALIADVEETAVSDDLFNQILVDVDEAQSFPEPERTGASASGDLSSSSYLDGRYVPRLLANMIGDDFAAVRWRTVGPGIRQFVLPVPSSEGEKVRLLKLSPGFVTPDHSHHGSELTLVLKGSFSDDTGRYRVGDIQDAEEDMHHQPMADTEEDCICLVCTDAPLEFKGVITRLLQPIIGI</sequence>
<evidence type="ECO:0000259" key="2">
    <source>
        <dbReference type="Pfam" id="PF13490"/>
    </source>
</evidence>
<feature type="domain" description="Putative zinc-finger" evidence="2">
    <location>
        <begin position="9"/>
        <end position="38"/>
    </location>
</feature>
<dbReference type="InterPro" id="IPR041916">
    <property type="entry name" value="Anti_sigma_zinc_sf"/>
</dbReference>
<dbReference type="STRING" id="655353.SAMN04488056_110157"/>
<protein>
    <submittedName>
        <fullName evidence="3">Anti-ECFsigma factor, ChrR</fullName>
    </submittedName>
</protein>
<dbReference type="RefSeq" id="WP_090074379.1">
    <property type="nucleotide sequence ID" value="NZ_FOVR01000010.1"/>
</dbReference>
<dbReference type="Pfam" id="PF12973">
    <property type="entry name" value="Cupin_7"/>
    <property type="match status" value="1"/>
</dbReference>
<reference evidence="3 4" key="1">
    <citation type="submission" date="2016-10" db="EMBL/GenBank/DDBJ databases">
        <authorList>
            <person name="de Groot N.N."/>
        </authorList>
    </citation>
    <scope>NUCLEOTIDE SEQUENCE [LARGE SCALE GENOMIC DNA]</scope>
    <source>
        <strain evidence="3 4">CGMCC 1.9157</strain>
    </source>
</reference>
<evidence type="ECO:0000313" key="4">
    <source>
        <dbReference type="Proteomes" id="UP000199236"/>
    </source>
</evidence>
<proteinExistence type="predicted"/>
<keyword evidence="4" id="KW-1185">Reference proteome</keyword>